<accession>A0A396IP66</accession>
<dbReference type="Proteomes" id="UP000265566">
    <property type="component" value="Chromosome 3"/>
</dbReference>
<comment type="caution">
    <text evidence="1">The sequence shown here is derived from an EMBL/GenBank/DDBJ whole genome shotgun (WGS) entry which is preliminary data.</text>
</comment>
<name>A0A396IP66_MEDTR</name>
<reference evidence="2" key="1">
    <citation type="journal article" date="2018" name="Nat. Plants">
        <title>Whole-genome landscape of Medicago truncatula symbiotic genes.</title>
        <authorList>
            <person name="Pecrix Y."/>
            <person name="Staton S.E."/>
            <person name="Sallet E."/>
            <person name="Lelandais-Briere C."/>
            <person name="Moreau S."/>
            <person name="Carrere S."/>
            <person name="Blein T."/>
            <person name="Jardinaud M.F."/>
            <person name="Latrasse D."/>
            <person name="Zouine M."/>
            <person name="Zahm M."/>
            <person name="Kreplak J."/>
            <person name="Mayjonade B."/>
            <person name="Satge C."/>
            <person name="Perez M."/>
            <person name="Cauet S."/>
            <person name="Marande W."/>
            <person name="Chantry-Darmon C."/>
            <person name="Lopez-Roques C."/>
            <person name="Bouchez O."/>
            <person name="Berard A."/>
            <person name="Debelle F."/>
            <person name="Munos S."/>
            <person name="Bendahmane A."/>
            <person name="Berges H."/>
            <person name="Niebel A."/>
            <person name="Buitink J."/>
            <person name="Frugier F."/>
            <person name="Benhamed M."/>
            <person name="Crespi M."/>
            <person name="Gouzy J."/>
            <person name="Gamas P."/>
        </authorList>
    </citation>
    <scope>NUCLEOTIDE SEQUENCE [LARGE SCALE GENOMIC DNA]</scope>
    <source>
        <strain evidence="2">cv. Jemalong A17</strain>
    </source>
</reference>
<protein>
    <submittedName>
        <fullName evidence="1">Uncharacterized protein</fullName>
    </submittedName>
</protein>
<organism evidence="1 2">
    <name type="scientific">Medicago truncatula</name>
    <name type="common">Barrel medic</name>
    <name type="synonym">Medicago tribuloides</name>
    <dbReference type="NCBI Taxonomy" id="3880"/>
    <lineage>
        <taxon>Eukaryota</taxon>
        <taxon>Viridiplantae</taxon>
        <taxon>Streptophyta</taxon>
        <taxon>Embryophyta</taxon>
        <taxon>Tracheophyta</taxon>
        <taxon>Spermatophyta</taxon>
        <taxon>Magnoliopsida</taxon>
        <taxon>eudicotyledons</taxon>
        <taxon>Gunneridae</taxon>
        <taxon>Pentapetalae</taxon>
        <taxon>rosids</taxon>
        <taxon>fabids</taxon>
        <taxon>Fabales</taxon>
        <taxon>Fabaceae</taxon>
        <taxon>Papilionoideae</taxon>
        <taxon>50 kb inversion clade</taxon>
        <taxon>NPAAA clade</taxon>
        <taxon>Hologalegina</taxon>
        <taxon>IRL clade</taxon>
        <taxon>Trifolieae</taxon>
        <taxon>Medicago</taxon>
    </lineage>
</organism>
<proteinExistence type="predicted"/>
<dbReference type="EMBL" id="PSQE01000003">
    <property type="protein sequence ID" value="RHN66144.1"/>
    <property type="molecule type" value="Genomic_DNA"/>
</dbReference>
<evidence type="ECO:0000313" key="2">
    <source>
        <dbReference type="Proteomes" id="UP000265566"/>
    </source>
</evidence>
<sequence>MYKLERELGRPSFSGKHSRLGQSTIYRSLRDLRWRKPLLFIILSFEQLFKLRYVRVGGSRLSSGKDSTFSNSSLTKNDFKELSLNKPHSCLKAINSGQFHITRPLKLEGKPPLGNESSLGQLYNFKEWRLVKRCSSKGKEEECHPVIERSRREL</sequence>
<evidence type="ECO:0000313" key="1">
    <source>
        <dbReference type="EMBL" id="RHN66144.1"/>
    </source>
</evidence>
<dbReference type="Gramene" id="rna14066">
    <property type="protein sequence ID" value="RHN66144.1"/>
    <property type="gene ID" value="gene14066"/>
</dbReference>
<gene>
    <name evidence="1" type="ORF">MtrunA17_Chr3g0087591</name>
</gene>
<dbReference type="AlphaFoldDB" id="A0A396IP66"/>